<dbReference type="GO" id="GO:0007059">
    <property type="term" value="P:chromosome segregation"/>
    <property type="evidence" value="ECO:0007669"/>
    <property type="project" value="UniProtKB-ARBA"/>
</dbReference>
<name>A0A0D7BT55_9AGAR</name>
<dbReference type="GO" id="GO:0005694">
    <property type="term" value="C:chromosome"/>
    <property type="evidence" value="ECO:0007669"/>
    <property type="project" value="InterPro"/>
</dbReference>
<keyword evidence="10" id="KW-0131">Cell cycle</keyword>
<dbReference type="EMBL" id="KN880434">
    <property type="protein sequence ID" value="KIY73698.1"/>
    <property type="molecule type" value="Genomic_DNA"/>
</dbReference>
<evidence type="ECO:0000259" key="14">
    <source>
        <dbReference type="SMART" id="SM00968"/>
    </source>
</evidence>
<feature type="region of interest" description="Disordered" evidence="13">
    <location>
        <begin position="271"/>
        <end position="294"/>
    </location>
</feature>
<reference evidence="15 16" key="1">
    <citation type="journal article" date="2015" name="Fungal Genet. Biol.">
        <title>Evolution of novel wood decay mechanisms in Agaricales revealed by the genome sequences of Fistulina hepatica and Cylindrobasidium torrendii.</title>
        <authorList>
            <person name="Floudas D."/>
            <person name="Held B.W."/>
            <person name="Riley R."/>
            <person name="Nagy L.G."/>
            <person name="Koehler G."/>
            <person name="Ransdell A.S."/>
            <person name="Younus H."/>
            <person name="Chow J."/>
            <person name="Chiniquy J."/>
            <person name="Lipzen A."/>
            <person name="Tritt A."/>
            <person name="Sun H."/>
            <person name="Haridas S."/>
            <person name="LaButti K."/>
            <person name="Ohm R.A."/>
            <person name="Kues U."/>
            <person name="Blanchette R.A."/>
            <person name="Grigoriev I.V."/>
            <person name="Minto R.E."/>
            <person name="Hibbett D.S."/>
        </authorList>
    </citation>
    <scope>NUCLEOTIDE SEQUENCE [LARGE SCALE GENOMIC DNA]</scope>
    <source>
        <strain evidence="15 16">FP15055 ss-10</strain>
    </source>
</reference>
<keyword evidence="4" id="KW-0547">Nucleotide-binding</keyword>
<evidence type="ECO:0000256" key="3">
    <source>
        <dbReference type="ARBA" id="ARBA00022618"/>
    </source>
</evidence>
<dbReference type="GO" id="GO:0051301">
    <property type="term" value="P:cell division"/>
    <property type="evidence" value="ECO:0007669"/>
    <property type="project" value="UniProtKB-KW"/>
</dbReference>
<dbReference type="PANTHER" id="PTHR43977">
    <property type="entry name" value="STRUCTURAL MAINTENANCE OF CHROMOSOMES PROTEIN 3"/>
    <property type="match status" value="1"/>
</dbReference>
<proteinExistence type="inferred from homology"/>
<dbReference type="GO" id="GO:0005634">
    <property type="term" value="C:nucleus"/>
    <property type="evidence" value="ECO:0007669"/>
    <property type="project" value="UniProtKB-SubCell"/>
</dbReference>
<keyword evidence="16" id="KW-1185">Reference proteome</keyword>
<dbReference type="InterPro" id="IPR027120">
    <property type="entry name" value="Smc2_ABC"/>
</dbReference>
<evidence type="ECO:0000256" key="11">
    <source>
        <dbReference type="PIRNR" id="PIRNR005719"/>
    </source>
</evidence>
<evidence type="ECO:0000256" key="2">
    <source>
        <dbReference type="ARBA" id="ARBA00005231"/>
    </source>
</evidence>
<dbReference type="CDD" id="cd03273">
    <property type="entry name" value="ABC_SMC2_euk"/>
    <property type="match status" value="1"/>
</dbReference>
<evidence type="ECO:0000313" key="15">
    <source>
        <dbReference type="EMBL" id="KIY73698.1"/>
    </source>
</evidence>
<feature type="coiled-coil region" evidence="12">
    <location>
        <begin position="902"/>
        <end position="936"/>
    </location>
</feature>
<feature type="coiled-coil region" evidence="12">
    <location>
        <begin position="737"/>
        <end position="866"/>
    </location>
</feature>
<keyword evidence="6" id="KW-0067">ATP-binding</keyword>
<dbReference type="Gene3D" id="3.30.70.1620">
    <property type="match status" value="1"/>
</dbReference>
<dbReference type="Pfam" id="PF06470">
    <property type="entry name" value="SMC_hinge"/>
    <property type="match status" value="1"/>
</dbReference>
<evidence type="ECO:0000256" key="5">
    <source>
        <dbReference type="ARBA" id="ARBA00022776"/>
    </source>
</evidence>
<dbReference type="InterPro" id="IPR003395">
    <property type="entry name" value="RecF/RecN/SMC_N"/>
</dbReference>
<keyword evidence="7 12" id="KW-0175">Coiled coil</keyword>
<keyword evidence="9 11" id="KW-0539">Nucleus</keyword>
<keyword evidence="5" id="KW-0498">Mitosis</keyword>
<dbReference type="SMART" id="SM00968">
    <property type="entry name" value="SMC_hinge"/>
    <property type="match status" value="1"/>
</dbReference>
<evidence type="ECO:0000256" key="9">
    <source>
        <dbReference type="ARBA" id="ARBA00023242"/>
    </source>
</evidence>
<comment type="similarity">
    <text evidence="2">Belongs to the SMC family. SMC2 subfamily.</text>
</comment>
<feature type="domain" description="SMC hinge" evidence="14">
    <location>
        <begin position="520"/>
        <end position="641"/>
    </location>
</feature>
<keyword evidence="8" id="KW-0226">DNA condensation</keyword>
<feature type="compositionally biased region" description="Basic and acidic residues" evidence="13">
    <location>
        <begin position="349"/>
        <end position="369"/>
    </location>
</feature>
<dbReference type="Gene3D" id="3.40.50.300">
    <property type="entry name" value="P-loop containing nucleotide triphosphate hydrolases"/>
    <property type="match status" value="2"/>
</dbReference>
<dbReference type="Gene3D" id="1.20.1060.20">
    <property type="match status" value="1"/>
</dbReference>
<gene>
    <name evidence="15" type="ORF">CYLTODRAFT_416728</name>
</gene>
<evidence type="ECO:0000256" key="13">
    <source>
        <dbReference type="SAM" id="MobiDB-lite"/>
    </source>
</evidence>
<dbReference type="STRING" id="1314674.A0A0D7BT55"/>
<accession>A0A0D7BT55</accession>
<dbReference type="GO" id="GO:0005524">
    <property type="term" value="F:ATP binding"/>
    <property type="evidence" value="ECO:0007669"/>
    <property type="project" value="UniProtKB-KW"/>
</dbReference>
<dbReference type="AlphaFoldDB" id="A0A0D7BT55"/>
<evidence type="ECO:0000256" key="8">
    <source>
        <dbReference type="ARBA" id="ARBA00023067"/>
    </source>
</evidence>
<dbReference type="PIRSF" id="PIRSF005719">
    <property type="entry name" value="SMC"/>
    <property type="match status" value="1"/>
</dbReference>
<dbReference type="Pfam" id="PF02463">
    <property type="entry name" value="SMC_N"/>
    <property type="match status" value="1"/>
</dbReference>
<evidence type="ECO:0000256" key="1">
    <source>
        <dbReference type="ARBA" id="ARBA00004123"/>
    </source>
</evidence>
<evidence type="ECO:0000256" key="4">
    <source>
        <dbReference type="ARBA" id="ARBA00022741"/>
    </source>
</evidence>
<protein>
    <recommendedName>
        <fullName evidence="11">Structural maintenance of chromosomes protein</fullName>
    </recommendedName>
</protein>
<dbReference type="SUPFAM" id="SSF52540">
    <property type="entry name" value="P-loop containing nucleoside triphosphate hydrolases"/>
    <property type="match status" value="1"/>
</dbReference>
<evidence type="ECO:0000313" key="16">
    <source>
        <dbReference type="Proteomes" id="UP000054007"/>
    </source>
</evidence>
<dbReference type="Proteomes" id="UP000054007">
    <property type="component" value="Unassembled WGS sequence"/>
</dbReference>
<dbReference type="SUPFAM" id="SSF75553">
    <property type="entry name" value="Smc hinge domain"/>
    <property type="match status" value="1"/>
</dbReference>
<dbReference type="GO" id="GO:0016887">
    <property type="term" value="F:ATP hydrolysis activity"/>
    <property type="evidence" value="ECO:0007669"/>
    <property type="project" value="InterPro"/>
</dbReference>
<feature type="coiled-coil region" evidence="12">
    <location>
        <begin position="963"/>
        <end position="1030"/>
    </location>
</feature>
<organism evidence="15 16">
    <name type="scientific">Cylindrobasidium torrendii FP15055 ss-10</name>
    <dbReference type="NCBI Taxonomy" id="1314674"/>
    <lineage>
        <taxon>Eukaryota</taxon>
        <taxon>Fungi</taxon>
        <taxon>Dikarya</taxon>
        <taxon>Basidiomycota</taxon>
        <taxon>Agaricomycotina</taxon>
        <taxon>Agaricomycetes</taxon>
        <taxon>Agaricomycetidae</taxon>
        <taxon>Agaricales</taxon>
        <taxon>Marasmiineae</taxon>
        <taxon>Physalacriaceae</taxon>
        <taxon>Cylindrobasidium</taxon>
    </lineage>
</organism>
<dbReference type="GO" id="GO:0030261">
    <property type="term" value="P:chromosome condensation"/>
    <property type="evidence" value="ECO:0007669"/>
    <property type="project" value="UniProtKB-KW"/>
</dbReference>
<feature type="region of interest" description="Disordered" evidence="13">
    <location>
        <begin position="343"/>
        <end position="373"/>
    </location>
</feature>
<evidence type="ECO:0000256" key="6">
    <source>
        <dbReference type="ARBA" id="ARBA00022840"/>
    </source>
</evidence>
<evidence type="ECO:0000256" key="12">
    <source>
        <dbReference type="SAM" id="Coils"/>
    </source>
</evidence>
<dbReference type="InterPro" id="IPR027417">
    <property type="entry name" value="P-loop_NTPase"/>
</dbReference>
<comment type="subcellular location">
    <subcellularLocation>
        <location evidence="1 11">Nucleus</location>
    </subcellularLocation>
</comment>
<dbReference type="InterPro" id="IPR010935">
    <property type="entry name" value="SMC_hinge"/>
</dbReference>
<dbReference type="InterPro" id="IPR036277">
    <property type="entry name" value="SMC_hinge_sf"/>
</dbReference>
<dbReference type="OrthoDB" id="10255539at2759"/>
<sequence length="1175" mass="133117">MRVKELVLDGFKSYPSRTIISNWDASFNAITGLNGSGKSNILDAIAWVLGITDFKVLRSDKQADLVYKRGNAGITRCSVSIIFDNTDPTNTPEHVSTAEITVTRTFTLPNQTKYLLNGRKADQKVIHDMFQSVGLNINNPNFVILQGKITKVLNMKPVEILSMIEEAAGTRMFETKKQSAKKTMAKKEKRIQEIHSAIDDDIKPKLARLREENKAYHEWVKLQDQLDATLKKCRALEWTKAQERIAKMADEHAEKKDELLVEREGIDEDARQVAETEKRKRDLVKQRDQELQKGGKINKLREQAEKLTSKLGELSGKIAVCEKSSKEESEKMVAAEKEISELEDALGSQREHVEDLQKSHQKLKDEQDARQSQLHNDENLLQSLLTGLGKDADQNGGGYLGQIAAANTRLTQARTDEETLTRKLDMKSREVKEFEAKCKAQEKDAGEGKKRLDALKKELEYLETSLSKCGWDADKEAKFNEDLNHLRGEVRRLDMQRNQARNGTGGLDFDYQSPPNFDRSKVRGTVGRWVKLDEAHHDKALALETAAGGRLFQVIIDDERVGKALLTQCKLGKRTMFIPLNKIESKSITKPQETMVRNQTQGKAVLALSLIKYPEELAPAMAYVFGNTFVCEDTETAKIVAFNSKHRAVTVQGDVYEPSGTLTGGSAARGSGILVRAQEFIRAEEALAAARQGLERIEEQGRQTQSKRDAFSQLQRNVEMKRHELGLAEGAVAGSDVARVQHDLAAAKEAITQLQADVKAAKEKQRLTQAEVKKLEQDMNEFKDNKEGKIDELRKDISKKKALIQKHDVLFRKHQIDWRTAAAELESAEESIERNKTELETMSTSKASIQQELKKLRTEEERVHKEHDDLGIKLAKEQEKVSRFDKELGELDEFIKSSKDTTANREARITKLQKDIEDTENQKTQAADFARRLEKEYQFIMEDKAMFGQPGVYDFSDTDVKTLRDLLTKLDKTNKTMKKKINEKAAHMMSDAEKRDEELGRNLNTILEDRRKIEEKMEDIDQSKKETLETVWRKVSDDFGDIFRELLPGNTAKLQVQEGKDLMDGLEVKVQLGTVWKQSLTELSGGQRSLIALSLIMALLQYKPAPMYILDEIDAALDLSHTQHIGHLFRTRFKGSQFIVVSLKDGLFNNANTLFRARFHDGVSIVERIGRTAGR</sequence>
<evidence type="ECO:0000256" key="7">
    <source>
        <dbReference type="ARBA" id="ARBA00023054"/>
    </source>
</evidence>
<feature type="coiled-coil region" evidence="12">
    <location>
        <begin position="417"/>
        <end position="458"/>
    </location>
</feature>
<keyword evidence="3" id="KW-0132">Cell division</keyword>
<evidence type="ECO:0000256" key="10">
    <source>
        <dbReference type="ARBA" id="ARBA00023306"/>
    </source>
</evidence>
<dbReference type="InterPro" id="IPR024704">
    <property type="entry name" value="SMC"/>
</dbReference>